<feature type="region of interest" description="Disordered" evidence="2">
    <location>
        <begin position="1"/>
        <end position="59"/>
    </location>
</feature>
<dbReference type="RefSeq" id="XP_002508548.1">
    <property type="nucleotide sequence ID" value="XM_002508502.1"/>
</dbReference>
<dbReference type="Pfam" id="PF10172">
    <property type="entry name" value="DDA1"/>
    <property type="match status" value="1"/>
</dbReference>
<feature type="compositionally biased region" description="Basic and acidic residues" evidence="2">
    <location>
        <begin position="180"/>
        <end position="189"/>
    </location>
</feature>
<dbReference type="EMBL" id="CP001576">
    <property type="protein sequence ID" value="ACO69806.1"/>
    <property type="molecule type" value="Genomic_DNA"/>
</dbReference>
<gene>
    <name evidence="4" type="ORF">MICPUN_62056</name>
</gene>
<accession>C1FHE6</accession>
<dbReference type="GeneID" id="8246826"/>
<dbReference type="KEGG" id="mis:MICPUN_62056"/>
<dbReference type="InterPro" id="IPR033575">
    <property type="entry name" value="DDA1-like"/>
</dbReference>
<dbReference type="InParanoid" id="C1FHE6"/>
<feature type="compositionally biased region" description="Low complexity" evidence="2">
    <location>
        <begin position="27"/>
        <end position="40"/>
    </location>
</feature>
<evidence type="ECO:0000259" key="3">
    <source>
        <dbReference type="Pfam" id="PF10172"/>
    </source>
</evidence>
<evidence type="ECO:0000256" key="1">
    <source>
        <dbReference type="ARBA" id="ARBA00008042"/>
    </source>
</evidence>
<dbReference type="OrthoDB" id="445357at2759"/>
<dbReference type="PANTHER" id="PTHR31879:SF2">
    <property type="entry name" value="DET1- AND DDB1-ASSOCIATED PROTEIN 1"/>
    <property type="match status" value="1"/>
</dbReference>
<dbReference type="GO" id="GO:0080008">
    <property type="term" value="C:Cul4-RING E3 ubiquitin ligase complex"/>
    <property type="evidence" value="ECO:0007669"/>
    <property type="project" value="TreeGrafter"/>
</dbReference>
<sequence>MNLSSLLNLPSREGGFLSRVVESPQTSPGAANPASPGAAPADPPNSPGRHQRAPNTGELRAYVCDHSTAPPAHQYITTDKTNILIRTLTQRRSKDALAANPAASQQQKLGVASASGAGARPRLPAFGARAEASGSEGARADNKRGAEAVGAGDGGGGGGGGASGGGGGGLGRRAPSGLERASKRPAIDATAEYRRLESLTAEQLREYLRGKGQTGGLEGAGRAALLSRAKLAVAARGGR</sequence>
<dbReference type="InterPro" id="IPR018276">
    <property type="entry name" value="DDA1_dom"/>
</dbReference>
<feature type="region of interest" description="Disordered" evidence="2">
    <location>
        <begin position="96"/>
        <end position="189"/>
    </location>
</feature>
<evidence type="ECO:0000313" key="4">
    <source>
        <dbReference type="EMBL" id="ACO69806.1"/>
    </source>
</evidence>
<evidence type="ECO:0000256" key="2">
    <source>
        <dbReference type="SAM" id="MobiDB-lite"/>
    </source>
</evidence>
<dbReference type="Proteomes" id="UP000002009">
    <property type="component" value="Chromosome 10"/>
</dbReference>
<feature type="domain" description="DET1- and DDB1-associated protein 1" evidence="3">
    <location>
        <begin position="55"/>
        <end position="92"/>
    </location>
</feature>
<feature type="compositionally biased region" description="Gly residues" evidence="2">
    <location>
        <begin position="151"/>
        <end position="171"/>
    </location>
</feature>
<comment type="similarity">
    <text evidence="1">Belongs to the DDA1 family.</text>
</comment>
<evidence type="ECO:0000313" key="5">
    <source>
        <dbReference type="Proteomes" id="UP000002009"/>
    </source>
</evidence>
<protein>
    <recommendedName>
        <fullName evidence="3">DET1- and DDB1-associated protein 1 domain-containing protein</fullName>
    </recommendedName>
</protein>
<dbReference type="AlphaFoldDB" id="C1FHE6"/>
<name>C1FHE6_MICCC</name>
<reference evidence="4 5" key="1">
    <citation type="journal article" date="2009" name="Science">
        <title>Green evolution and dynamic adaptations revealed by genomes of the marine picoeukaryotes Micromonas.</title>
        <authorList>
            <person name="Worden A.Z."/>
            <person name="Lee J.H."/>
            <person name="Mock T."/>
            <person name="Rouze P."/>
            <person name="Simmons M.P."/>
            <person name="Aerts A.L."/>
            <person name="Allen A.E."/>
            <person name="Cuvelier M.L."/>
            <person name="Derelle E."/>
            <person name="Everett M.V."/>
            <person name="Foulon E."/>
            <person name="Grimwood J."/>
            <person name="Gundlach H."/>
            <person name="Henrissat B."/>
            <person name="Napoli C."/>
            <person name="McDonald S.M."/>
            <person name="Parker M.S."/>
            <person name="Rombauts S."/>
            <person name="Salamov A."/>
            <person name="Von Dassow P."/>
            <person name="Badger J.H."/>
            <person name="Coutinho P.M."/>
            <person name="Demir E."/>
            <person name="Dubchak I."/>
            <person name="Gentemann C."/>
            <person name="Eikrem W."/>
            <person name="Gready J.E."/>
            <person name="John U."/>
            <person name="Lanier W."/>
            <person name="Lindquist E.A."/>
            <person name="Lucas S."/>
            <person name="Mayer K.F."/>
            <person name="Moreau H."/>
            <person name="Not F."/>
            <person name="Otillar R."/>
            <person name="Panaud O."/>
            <person name="Pangilinan J."/>
            <person name="Paulsen I."/>
            <person name="Piegu B."/>
            <person name="Poliakov A."/>
            <person name="Robbens S."/>
            <person name="Schmutz J."/>
            <person name="Toulza E."/>
            <person name="Wyss T."/>
            <person name="Zelensky A."/>
            <person name="Zhou K."/>
            <person name="Armbrust E.V."/>
            <person name="Bhattacharya D."/>
            <person name="Goodenough U.W."/>
            <person name="Van de Peer Y."/>
            <person name="Grigoriev I.V."/>
        </authorList>
    </citation>
    <scope>NUCLEOTIDE SEQUENCE [LARGE SCALE GENOMIC DNA]</scope>
    <source>
        <strain evidence="5">RCC299 / NOUM17</strain>
    </source>
</reference>
<dbReference type="PANTHER" id="PTHR31879">
    <property type="entry name" value="DET1- AND DDB1-ASSOCIATED PROTEIN 1"/>
    <property type="match status" value="1"/>
</dbReference>
<dbReference type="GO" id="GO:0032436">
    <property type="term" value="P:positive regulation of proteasomal ubiquitin-dependent protein catabolic process"/>
    <property type="evidence" value="ECO:0007669"/>
    <property type="project" value="TreeGrafter"/>
</dbReference>
<organism evidence="4 5">
    <name type="scientific">Micromonas commoda (strain RCC299 / NOUM17 / CCMP2709)</name>
    <name type="common">Picoplanktonic green alga</name>
    <dbReference type="NCBI Taxonomy" id="296587"/>
    <lineage>
        <taxon>Eukaryota</taxon>
        <taxon>Viridiplantae</taxon>
        <taxon>Chlorophyta</taxon>
        <taxon>Mamiellophyceae</taxon>
        <taxon>Mamiellales</taxon>
        <taxon>Mamiellaceae</taxon>
        <taxon>Micromonas</taxon>
    </lineage>
</organism>
<keyword evidence="5" id="KW-1185">Reference proteome</keyword>
<feature type="compositionally biased region" description="Low complexity" evidence="2">
    <location>
        <begin position="127"/>
        <end position="137"/>
    </location>
</feature>
<proteinExistence type="inferred from homology"/>